<evidence type="ECO:0000256" key="1">
    <source>
        <dbReference type="ARBA" id="ARBA00001947"/>
    </source>
</evidence>
<evidence type="ECO:0000256" key="5">
    <source>
        <dbReference type="ARBA" id="ARBA00023459"/>
    </source>
</evidence>
<evidence type="ECO:0000259" key="7">
    <source>
        <dbReference type="Pfam" id="PF18089"/>
    </source>
</evidence>
<sequence>MPSHPKPNRRGAIQLAAVVGAGLALSGLPVSAAAADPNVRYRGYSAEDRAEPYAKFMAAQTAPVLPSVAAAYLGGPTPPEQIPEFSALPTDLSPHGVAAVETGYGTTASGAIWVAVHTEMRGVTAAMWDWWFAWHTVESARYKLWHPDAHLYCAVARDRSAERIPDREKYIGNIAYVDEYIGPKLQQLAIAFTDPRAHGFHVPDQHTIILGRVGSIVAPVDLGWLAHQVRPIPAGCEMRSRFYLNIHGLHQPDLPQAAQAIERGPAVDPRDLVLDVDLARELLLHCGQEMNHLAGFLPQLYQEFAR</sequence>
<feature type="chain" id="PRO_5045545480" description="DAPG hydrolase PhiG domain-containing protein" evidence="6">
    <location>
        <begin position="33"/>
        <end position="306"/>
    </location>
</feature>
<keyword evidence="2" id="KW-0479">Metal-binding</keyword>
<reference evidence="8 9" key="1">
    <citation type="submission" date="2022-10" db="EMBL/GenBank/DDBJ databases">
        <title>The complete genomes of actinobacterial strains from the NBC collection.</title>
        <authorList>
            <person name="Joergensen T.S."/>
            <person name="Alvarez Arevalo M."/>
            <person name="Sterndorff E.B."/>
            <person name="Faurdal D."/>
            <person name="Vuksanovic O."/>
            <person name="Mourched A.-S."/>
            <person name="Charusanti P."/>
            <person name="Shaw S."/>
            <person name="Blin K."/>
            <person name="Weber T."/>
        </authorList>
    </citation>
    <scope>NUCLEOTIDE SEQUENCE [LARGE SCALE GENOMIC DNA]</scope>
    <source>
        <strain evidence="8 9">NBC_01413</strain>
    </source>
</reference>
<feature type="domain" description="DAPG hydrolase PhiG" evidence="7">
    <location>
        <begin position="92"/>
        <end position="302"/>
    </location>
</feature>
<evidence type="ECO:0000256" key="4">
    <source>
        <dbReference type="ARBA" id="ARBA00022833"/>
    </source>
</evidence>
<feature type="signal peptide" evidence="6">
    <location>
        <begin position="1"/>
        <end position="32"/>
    </location>
</feature>
<name>A0ABZ1NHT8_9NOCA</name>
<dbReference type="EMBL" id="CP109527">
    <property type="protein sequence ID" value="WTY39378.1"/>
    <property type="molecule type" value="Genomic_DNA"/>
</dbReference>
<comment type="cofactor">
    <cofactor evidence="1">
        <name>Zn(2+)</name>
        <dbReference type="ChEBI" id="CHEBI:29105"/>
    </cofactor>
</comment>
<dbReference type="PROSITE" id="PS51318">
    <property type="entry name" value="TAT"/>
    <property type="match status" value="1"/>
</dbReference>
<protein>
    <recommendedName>
        <fullName evidence="7">DAPG hydrolase PhiG domain-containing protein</fullName>
    </recommendedName>
</protein>
<dbReference type="Proteomes" id="UP001621418">
    <property type="component" value="Chromosome"/>
</dbReference>
<evidence type="ECO:0000313" key="8">
    <source>
        <dbReference type="EMBL" id="WTY39378.1"/>
    </source>
</evidence>
<proteinExistence type="inferred from homology"/>
<evidence type="ECO:0000256" key="6">
    <source>
        <dbReference type="SAM" id="SignalP"/>
    </source>
</evidence>
<organism evidence="8 9">
    <name type="scientific">Nocardia salmonicida</name>
    <dbReference type="NCBI Taxonomy" id="53431"/>
    <lineage>
        <taxon>Bacteria</taxon>
        <taxon>Bacillati</taxon>
        <taxon>Actinomycetota</taxon>
        <taxon>Actinomycetes</taxon>
        <taxon>Mycobacteriales</taxon>
        <taxon>Nocardiaceae</taxon>
        <taxon>Nocardia</taxon>
    </lineage>
</organism>
<keyword evidence="9" id="KW-1185">Reference proteome</keyword>
<accession>A0ABZ1NHT8</accession>
<evidence type="ECO:0000256" key="2">
    <source>
        <dbReference type="ARBA" id="ARBA00022723"/>
    </source>
</evidence>
<keyword evidence="4" id="KW-0862">Zinc</keyword>
<dbReference type="Pfam" id="PF18089">
    <property type="entry name" value="DAPG_hydrolase"/>
    <property type="match status" value="1"/>
</dbReference>
<comment type="similarity">
    <text evidence="5">Belongs to the DAPG/phloretin hydrolase family.</text>
</comment>
<keyword evidence="3" id="KW-0378">Hydrolase</keyword>
<evidence type="ECO:0000313" key="9">
    <source>
        <dbReference type="Proteomes" id="UP001621418"/>
    </source>
</evidence>
<dbReference type="InterPro" id="IPR006311">
    <property type="entry name" value="TAT_signal"/>
</dbReference>
<keyword evidence="6" id="KW-0732">Signal</keyword>
<gene>
    <name evidence="8" type="ORF">OG308_16820</name>
</gene>
<dbReference type="RefSeq" id="WP_405151348.1">
    <property type="nucleotide sequence ID" value="NZ_CP109527.1"/>
</dbReference>
<evidence type="ECO:0000256" key="3">
    <source>
        <dbReference type="ARBA" id="ARBA00022801"/>
    </source>
</evidence>
<dbReference type="InterPro" id="IPR041526">
    <property type="entry name" value="DAPG_hydrolase"/>
</dbReference>